<dbReference type="PROSITE" id="PS50075">
    <property type="entry name" value="CARRIER"/>
    <property type="match status" value="1"/>
</dbReference>
<dbReference type="OrthoDB" id="4564178at2"/>
<dbReference type="EMBL" id="SMKI01000162">
    <property type="protein sequence ID" value="TDC74142.1"/>
    <property type="molecule type" value="Genomic_DNA"/>
</dbReference>
<dbReference type="Proteomes" id="UP000295345">
    <property type="component" value="Unassembled WGS sequence"/>
</dbReference>
<dbReference type="Gene3D" id="1.10.1200.10">
    <property type="entry name" value="ACP-like"/>
    <property type="match status" value="1"/>
</dbReference>
<sequence length="114" mass="12537">MRATTSSRLTRTVSTRPETEEYPVTQDAAQGVSQLHTAVRSIVAEELEIEPEELTENANFEEEYEADSLSLLAIVARFEHELSVVIPSDRVGEMVNLDMVLKLVSENSGAGSDV</sequence>
<accession>A0A4R4TG10</accession>
<protein>
    <submittedName>
        <fullName evidence="3">Acyl carrier protein</fullName>
    </submittedName>
</protein>
<dbReference type="SUPFAM" id="SSF47336">
    <property type="entry name" value="ACP-like"/>
    <property type="match status" value="1"/>
</dbReference>
<dbReference type="InterPro" id="IPR036736">
    <property type="entry name" value="ACP-like_sf"/>
</dbReference>
<name>A0A4R4TG10_9ACTN</name>
<feature type="compositionally biased region" description="Low complexity" evidence="1">
    <location>
        <begin position="1"/>
        <end position="16"/>
    </location>
</feature>
<comment type="caution">
    <text evidence="3">The sequence shown here is derived from an EMBL/GenBank/DDBJ whole genome shotgun (WGS) entry which is preliminary data.</text>
</comment>
<dbReference type="InterPro" id="IPR009081">
    <property type="entry name" value="PP-bd_ACP"/>
</dbReference>
<evidence type="ECO:0000259" key="2">
    <source>
        <dbReference type="PROSITE" id="PS50075"/>
    </source>
</evidence>
<evidence type="ECO:0000256" key="1">
    <source>
        <dbReference type="SAM" id="MobiDB-lite"/>
    </source>
</evidence>
<organism evidence="3 4">
    <name type="scientific">Streptomyces hainanensis</name>
    <dbReference type="NCBI Taxonomy" id="402648"/>
    <lineage>
        <taxon>Bacteria</taxon>
        <taxon>Bacillati</taxon>
        <taxon>Actinomycetota</taxon>
        <taxon>Actinomycetes</taxon>
        <taxon>Kitasatosporales</taxon>
        <taxon>Streptomycetaceae</taxon>
        <taxon>Streptomyces</taxon>
    </lineage>
</organism>
<gene>
    <name evidence="3" type="ORF">E1283_16765</name>
</gene>
<dbReference type="AlphaFoldDB" id="A0A4R4TG10"/>
<evidence type="ECO:0000313" key="4">
    <source>
        <dbReference type="Proteomes" id="UP000295345"/>
    </source>
</evidence>
<feature type="domain" description="Carrier" evidence="2">
    <location>
        <begin position="30"/>
        <end position="108"/>
    </location>
</feature>
<evidence type="ECO:0000313" key="3">
    <source>
        <dbReference type="EMBL" id="TDC74142.1"/>
    </source>
</evidence>
<dbReference type="Pfam" id="PF00550">
    <property type="entry name" value="PP-binding"/>
    <property type="match status" value="1"/>
</dbReference>
<proteinExistence type="predicted"/>
<keyword evidence="4" id="KW-1185">Reference proteome</keyword>
<feature type="region of interest" description="Disordered" evidence="1">
    <location>
        <begin position="1"/>
        <end position="21"/>
    </location>
</feature>
<reference evidence="3 4" key="1">
    <citation type="submission" date="2019-03" db="EMBL/GenBank/DDBJ databases">
        <title>Draft genome sequences of novel Actinobacteria.</title>
        <authorList>
            <person name="Sahin N."/>
            <person name="Ay H."/>
            <person name="Saygin H."/>
        </authorList>
    </citation>
    <scope>NUCLEOTIDE SEQUENCE [LARGE SCALE GENOMIC DNA]</scope>
    <source>
        <strain evidence="3 4">DSM 41900</strain>
    </source>
</reference>